<dbReference type="Gene3D" id="1.10.1510.10">
    <property type="entry name" value="Uncharacterised protein YqeY/AIM41 PF09424, N-terminal domain"/>
    <property type="match status" value="1"/>
</dbReference>
<comment type="caution">
    <text evidence="3">The sequence shown here is derived from an EMBL/GenBank/DDBJ whole genome shotgun (WGS) entry which is preliminary data.</text>
</comment>
<organism evidence="3 4">
    <name type="scientific">Candidatus Uhrbacteria bacterium GW2011_GWF2_46_218</name>
    <dbReference type="NCBI Taxonomy" id="1619001"/>
    <lineage>
        <taxon>Bacteria</taxon>
        <taxon>Candidatus Uhriibacteriota</taxon>
    </lineage>
</organism>
<keyword evidence="2" id="KW-0812">Transmembrane</keyword>
<evidence type="ECO:0000256" key="2">
    <source>
        <dbReference type="SAM" id="Phobius"/>
    </source>
</evidence>
<protein>
    <submittedName>
        <fullName evidence="3">GatB/Yqey domain protein</fullName>
    </submittedName>
</protein>
<keyword evidence="2" id="KW-1133">Transmembrane helix</keyword>
<dbReference type="PANTHER" id="PTHR28055:SF1">
    <property type="entry name" value="ALTERED INHERITANCE OF MITOCHONDRIA PROTEIN 41, MITOCHONDRIAL"/>
    <property type="match status" value="1"/>
</dbReference>
<name>A0A0G1RP86_9BACT</name>
<dbReference type="InterPro" id="IPR019004">
    <property type="entry name" value="YqeY/Aim41"/>
</dbReference>
<evidence type="ECO:0000313" key="4">
    <source>
        <dbReference type="Proteomes" id="UP000034705"/>
    </source>
</evidence>
<dbReference type="InterPro" id="IPR023168">
    <property type="entry name" value="GatB_Yqey_C_2"/>
</dbReference>
<evidence type="ECO:0000313" key="3">
    <source>
        <dbReference type="EMBL" id="KKU31783.1"/>
    </source>
</evidence>
<proteinExistence type="predicted"/>
<gene>
    <name evidence="3" type="ORF">UX45_C0025G0015</name>
</gene>
<accession>A0A0G1RP86</accession>
<evidence type="ECO:0000256" key="1">
    <source>
        <dbReference type="SAM" id="Coils"/>
    </source>
</evidence>
<dbReference type="AlphaFoldDB" id="A0A0G1RP86"/>
<feature type="transmembrane region" description="Helical" evidence="2">
    <location>
        <begin position="164"/>
        <end position="181"/>
    </location>
</feature>
<dbReference type="GO" id="GO:0016884">
    <property type="term" value="F:carbon-nitrogen ligase activity, with glutamine as amido-N-donor"/>
    <property type="evidence" value="ECO:0007669"/>
    <property type="project" value="InterPro"/>
</dbReference>
<dbReference type="PATRIC" id="fig|1619001.3.peg.904"/>
<dbReference type="Gene3D" id="1.10.10.410">
    <property type="match status" value="1"/>
</dbReference>
<dbReference type="InterPro" id="IPR003789">
    <property type="entry name" value="Asn/Gln_tRNA_amidoTrase-B-like"/>
</dbReference>
<dbReference type="Pfam" id="PF09424">
    <property type="entry name" value="YqeY"/>
    <property type="match status" value="1"/>
</dbReference>
<dbReference type="EMBL" id="LCMG01000025">
    <property type="protein sequence ID" value="KKU31783.1"/>
    <property type="molecule type" value="Genomic_DNA"/>
</dbReference>
<dbReference type="SUPFAM" id="SSF89095">
    <property type="entry name" value="GatB/YqeY motif"/>
    <property type="match status" value="1"/>
</dbReference>
<feature type="transmembrane region" description="Helical" evidence="2">
    <location>
        <begin position="201"/>
        <end position="222"/>
    </location>
</feature>
<keyword evidence="2" id="KW-0472">Membrane</keyword>
<keyword evidence="1" id="KW-0175">Coiled coil</keyword>
<dbReference type="PANTHER" id="PTHR28055">
    <property type="entry name" value="ALTERED INHERITANCE OF MITOCHONDRIA PROTEIN 41, MITOCHONDRIAL"/>
    <property type="match status" value="1"/>
</dbReference>
<sequence length="268" mass="29517">MRKEDLQYPWPFCYTKRSMKTLQERIQEDMKEAMKQKEEARLSTLRMLKAALKNKQIDLMHELSKDDVLKVIKSQVKQLADAAVLYADGGRQEAVTAAQAEIVLLESYLPAQMDDDMLEAKVRQALQEAGMQSKEQMGKAMGVAMKAVMGEADGSRVRSIVEKILAVFSVVMVGVGISQVASASASTPTFSADFVVTCLRIVRAFLLIFGVASINYLLVGGFKYMIASGRNDEVSFSLHKITIGLIGTVTVVCLYIVVTSMLQELTAS</sequence>
<feature type="transmembrane region" description="Helical" evidence="2">
    <location>
        <begin position="243"/>
        <end position="262"/>
    </location>
</feature>
<reference evidence="3 4" key="1">
    <citation type="journal article" date="2015" name="Nature">
        <title>rRNA introns, odd ribosomes, and small enigmatic genomes across a large radiation of phyla.</title>
        <authorList>
            <person name="Brown C.T."/>
            <person name="Hug L.A."/>
            <person name="Thomas B.C."/>
            <person name="Sharon I."/>
            <person name="Castelle C.J."/>
            <person name="Singh A."/>
            <person name="Wilkins M.J."/>
            <person name="Williams K.H."/>
            <person name="Banfield J.F."/>
        </authorList>
    </citation>
    <scope>NUCLEOTIDE SEQUENCE [LARGE SCALE GENOMIC DNA]</scope>
</reference>
<dbReference type="Proteomes" id="UP000034705">
    <property type="component" value="Unassembled WGS sequence"/>
</dbReference>
<dbReference type="InterPro" id="IPR042184">
    <property type="entry name" value="YqeY/Aim41_N"/>
</dbReference>
<feature type="coiled-coil region" evidence="1">
    <location>
        <begin position="19"/>
        <end position="55"/>
    </location>
</feature>